<dbReference type="GO" id="GO:0008168">
    <property type="term" value="F:methyltransferase activity"/>
    <property type="evidence" value="ECO:0007669"/>
    <property type="project" value="UniProtKB-KW"/>
</dbReference>
<dbReference type="AlphaFoldDB" id="A0A930U7P4"/>
<dbReference type="Gene3D" id="1.10.10.1110">
    <property type="entry name" value="Methyltransferase PG1098, N-terminal domain"/>
    <property type="match status" value="1"/>
</dbReference>
<evidence type="ECO:0000259" key="2">
    <source>
        <dbReference type="Pfam" id="PF22013"/>
    </source>
</evidence>
<gene>
    <name evidence="3" type="ORF">IR213_07500</name>
</gene>
<evidence type="ECO:0000313" key="4">
    <source>
        <dbReference type="Proteomes" id="UP000646211"/>
    </source>
</evidence>
<dbReference type="Gene3D" id="3.40.50.150">
    <property type="entry name" value="Vaccinia Virus protein VP39"/>
    <property type="match status" value="1"/>
</dbReference>
<dbReference type="Pfam" id="PF22013">
    <property type="entry name" value="PG_1098_Fer"/>
    <property type="match status" value="1"/>
</dbReference>
<reference evidence="3" key="1">
    <citation type="submission" date="2020-11" db="EMBL/GenBank/DDBJ databases">
        <title>Genome of Flavobacterium soyangense.</title>
        <authorList>
            <person name="Liu Q."/>
            <person name="Xin Y.-H."/>
        </authorList>
    </citation>
    <scope>NUCLEOTIDE SEQUENCE</scope>
    <source>
        <strain evidence="3">CGMCC 1.13493</strain>
    </source>
</reference>
<dbReference type="GO" id="GO:0032259">
    <property type="term" value="P:methylation"/>
    <property type="evidence" value="ECO:0007669"/>
    <property type="project" value="UniProtKB-KW"/>
</dbReference>
<dbReference type="InterPro" id="IPR029063">
    <property type="entry name" value="SAM-dependent_MTases_sf"/>
</dbReference>
<protein>
    <submittedName>
        <fullName evidence="3">Class I SAM-dependent methyltransferase</fullName>
    </submittedName>
</protein>
<keyword evidence="3" id="KW-0808">Transferase</keyword>
<evidence type="ECO:0000313" key="3">
    <source>
        <dbReference type="EMBL" id="MBF2708433.1"/>
    </source>
</evidence>
<dbReference type="InterPro" id="IPR041497">
    <property type="entry name" value="Thump-like"/>
</dbReference>
<feature type="domain" description="THUMP-like" evidence="1">
    <location>
        <begin position="321"/>
        <end position="391"/>
    </location>
</feature>
<dbReference type="RefSeq" id="WP_194311689.1">
    <property type="nucleotide sequence ID" value="NZ_JADHEC010000013.1"/>
</dbReference>
<dbReference type="Proteomes" id="UP000646211">
    <property type="component" value="Unassembled WGS sequence"/>
</dbReference>
<evidence type="ECO:0000259" key="1">
    <source>
        <dbReference type="Pfam" id="PF18096"/>
    </source>
</evidence>
<keyword evidence="3" id="KW-0489">Methyltransferase</keyword>
<accession>A0A930U7P4</accession>
<sequence length="393" mass="45331">MGLNLLNPEVQNFINESIDKNLAKLALQKNPFPEVDWILILNQIESKTKSKNKLPNWFTTKNIIYPNKISIEQTSSEKTAFYKAGIVSGESLIDLTGGFGIDDYYFAKNMNTVVHCEINTELSNIVKHNFEQLKTKNISCHSGDSLDILTILNAKWDWIYIDPSRRNDVKGKVFMLKDCLPNVPENLDFLFQYSDSILIKTAPLLDIAAGLTELKNVKTIHIVAVENEVKELLWELQNHYHGKIEIKTVNILKEKKDIFEFILDKNKKSPTYSLPQKYLYEPNSAIMKSGGFDEVGIFYNLNKLHKHSHLYTNSKLIAFPGRVFEIVNSIPYHKNEMKTFLENKQANITTRNFPDTVESIRKKWKIKEGGNQYSFFTTDENDNKIVLICKKIQ</sequence>
<keyword evidence="4" id="KW-1185">Reference proteome</keyword>
<feature type="domain" description="PG-1098 ferredoxin-like" evidence="2">
    <location>
        <begin position="278"/>
        <end position="320"/>
    </location>
</feature>
<name>A0A930U7P4_9FLAO</name>
<dbReference type="InterPro" id="IPR054168">
    <property type="entry name" value="PG_1098_Fer"/>
</dbReference>
<dbReference type="EMBL" id="JADHEC010000013">
    <property type="protein sequence ID" value="MBF2708433.1"/>
    <property type="molecule type" value="Genomic_DNA"/>
</dbReference>
<proteinExistence type="predicted"/>
<dbReference type="SUPFAM" id="SSF53335">
    <property type="entry name" value="S-adenosyl-L-methionine-dependent methyltransferases"/>
    <property type="match status" value="1"/>
</dbReference>
<organism evidence="3 4">
    <name type="scientific">Flavobacterium soyangense</name>
    <dbReference type="NCBI Taxonomy" id="2023265"/>
    <lineage>
        <taxon>Bacteria</taxon>
        <taxon>Pseudomonadati</taxon>
        <taxon>Bacteroidota</taxon>
        <taxon>Flavobacteriia</taxon>
        <taxon>Flavobacteriales</taxon>
        <taxon>Flavobacteriaceae</taxon>
        <taxon>Flavobacterium</taxon>
    </lineage>
</organism>
<comment type="caution">
    <text evidence="3">The sequence shown here is derived from an EMBL/GenBank/DDBJ whole genome shotgun (WGS) entry which is preliminary data.</text>
</comment>
<dbReference type="Pfam" id="PF18096">
    <property type="entry name" value="Thump_like"/>
    <property type="match status" value="1"/>
</dbReference>